<protein>
    <submittedName>
        <fullName evidence="1">Uncharacterized protein</fullName>
    </submittedName>
</protein>
<comment type="caution">
    <text evidence="1">The sequence shown here is derived from an EMBL/GenBank/DDBJ whole genome shotgun (WGS) entry which is preliminary data.</text>
</comment>
<name>A0A4S2M9G1_OPIFE</name>
<proteinExistence type="predicted"/>
<dbReference type="EMBL" id="SJOL01004657">
    <property type="protein sequence ID" value="TGZ71389.1"/>
    <property type="molecule type" value="Genomic_DNA"/>
</dbReference>
<evidence type="ECO:0000313" key="2">
    <source>
        <dbReference type="Proteomes" id="UP000308267"/>
    </source>
</evidence>
<keyword evidence="2" id="KW-1185">Reference proteome</keyword>
<accession>A0A4S2M9G1</accession>
<sequence>MGLKSVVFCVQTSYNVIYVGQTGYRVSCEMWVTPSRCTPHGQTPLLILYSAIQMDSEVYLHNTQKESDNDFITKTKLVPLDGKFEIPASNFKREVARECLNAGPQRDLVHGVLRKQHLNVINRMLQFTSPSILPAN</sequence>
<dbReference type="AlphaFoldDB" id="A0A4S2M9G1"/>
<gene>
    <name evidence="1" type="ORF">CRM22_002673</name>
</gene>
<evidence type="ECO:0000313" key="1">
    <source>
        <dbReference type="EMBL" id="TGZ71389.1"/>
    </source>
</evidence>
<reference evidence="1 2" key="1">
    <citation type="journal article" date="2019" name="BMC Genomics">
        <title>New insights from Opisthorchis felineus genome: update on genomics of the epidemiologically important liver flukes.</title>
        <authorList>
            <person name="Ershov N.I."/>
            <person name="Mordvinov V.A."/>
            <person name="Prokhortchouk E.B."/>
            <person name="Pakharukova M.Y."/>
            <person name="Gunbin K.V."/>
            <person name="Ustyantsev K."/>
            <person name="Genaev M.A."/>
            <person name="Blinov A.G."/>
            <person name="Mazur A."/>
            <person name="Boulygina E."/>
            <person name="Tsygankova S."/>
            <person name="Khrameeva E."/>
            <person name="Chekanov N."/>
            <person name="Fan G."/>
            <person name="Xiao A."/>
            <person name="Zhang H."/>
            <person name="Xu X."/>
            <person name="Yang H."/>
            <person name="Solovyev V."/>
            <person name="Lee S.M."/>
            <person name="Liu X."/>
            <person name="Afonnikov D.A."/>
            <person name="Skryabin K.G."/>
        </authorList>
    </citation>
    <scope>NUCLEOTIDE SEQUENCE [LARGE SCALE GENOMIC DNA]</scope>
    <source>
        <strain evidence="1">AK-0245</strain>
        <tissue evidence="1">Whole organism</tissue>
    </source>
</reference>
<organism evidence="1 2">
    <name type="scientific">Opisthorchis felineus</name>
    <dbReference type="NCBI Taxonomy" id="147828"/>
    <lineage>
        <taxon>Eukaryota</taxon>
        <taxon>Metazoa</taxon>
        <taxon>Spiralia</taxon>
        <taxon>Lophotrochozoa</taxon>
        <taxon>Platyhelminthes</taxon>
        <taxon>Trematoda</taxon>
        <taxon>Digenea</taxon>
        <taxon>Opisthorchiida</taxon>
        <taxon>Opisthorchiata</taxon>
        <taxon>Opisthorchiidae</taxon>
        <taxon>Opisthorchis</taxon>
    </lineage>
</organism>
<dbReference type="Proteomes" id="UP000308267">
    <property type="component" value="Unassembled WGS sequence"/>
</dbReference>